<dbReference type="PROSITE" id="PS50088">
    <property type="entry name" value="ANK_REPEAT"/>
    <property type="match status" value="2"/>
</dbReference>
<feature type="repeat" description="ANK" evidence="3">
    <location>
        <begin position="1"/>
        <end position="30"/>
    </location>
</feature>
<keyword evidence="5" id="KW-1185">Reference proteome</keyword>
<dbReference type="InterPro" id="IPR036770">
    <property type="entry name" value="Ankyrin_rpt-contain_sf"/>
</dbReference>
<gene>
    <name evidence="4" type="ORF">B0T21DRAFT_270599</name>
</gene>
<evidence type="ECO:0000256" key="2">
    <source>
        <dbReference type="ARBA" id="ARBA00023043"/>
    </source>
</evidence>
<dbReference type="Proteomes" id="UP001172159">
    <property type="component" value="Unassembled WGS sequence"/>
</dbReference>
<feature type="non-terminal residue" evidence="4">
    <location>
        <position position="94"/>
    </location>
</feature>
<feature type="repeat" description="ANK" evidence="3">
    <location>
        <begin position="31"/>
        <end position="63"/>
    </location>
</feature>
<accession>A0AA40BRF3</accession>
<feature type="non-terminal residue" evidence="4">
    <location>
        <position position="1"/>
    </location>
</feature>
<proteinExistence type="predicted"/>
<dbReference type="InterPro" id="IPR002110">
    <property type="entry name" value="Ankyrin_rpt"/>
</dbReference>
<keyword evidence="1" id="KW-0677">Repeat</keyword>
<evidence type="ECO:0000313" key="4">
    <source>
        <dbReference type="EMBL" id="KAK0739034.1"/>
    </source>
</evidence>
<dbReference type="PANTHER" id="PTHR24171">
    <property type="entry name" value="ANKYRIN REPEAT DOMAIN-CONTAINING PROTEIN 39-RELATED"/>
    <property type="match status" value="1"/>
</dbReference>
<dbReference type="AlphaFoldDB" id="A0AA40BRF3"/>
<sequence length="94" mass="9943">TPLLCAVSHDDLPAIQLLVSLGVDVNAADHKGITPLMIAVEKPNLGHVKVLLVAGASPNCTSRRGESVLDFLAPNPVNEEMMGILQQLLEHGLD</sequence>
<organism evidence="4 5">
    <name type="scientific">Apiosordaria backusii</name>
    <dbReference type="NCBI Taxonomy" id="314023"/>
    <lineage>
        <taxon>Eukaryota</taxon>
        <taxon>Fungi</taxon>
        <taxon>Dikarya</taxon>
        <taxon>Ascomycota</taxon>
        <taxon>Pezizomycotina</taxon>
        <taxon>Sordariomycetes</taxon>
        <taxon>Sordariomycetidae</taxon>
        <taxon>Sordariales</taxon>
        <taxon>Lasiosphaeriaceae</taxon>
        <taxon>Apiosordaria</taxon>
    </lineage>
</organism>
<protein>
    <submittedName>
        <fullName evidence="4">Ankyrin repeat-containing domain protein</fullName>
    </submittedName>
</protein>
<dbReference type="GO" id="GO:0004842">
    <property type="term" value="F:ubiquitin-protein transferase activity"/>
    <property type="evidence" value="ECO:0007669"/>
    <property type="project" value="TreeGrafter"/>
</dbReference>
<dbReference type="SMART" id="SM00248">
    <property type="entry name" value="ANK"/>
    <property type="match status" value="2"/>
</dbReference>
<evidence type="ECO:0000256" key="1">
    <source>
        <dbReference type="ARBA" id="ARBA00022737"/>
    </source>
</evidence>
<evidence type="ECO:0000256" key="3">
    <source>
        <dbReference type="PROSITE-ProRule" id="PRU00023"/>
    </source>
</evidence>
<name>A0AA40BRF3_9PEZI</name>
<dbReference type="SUPFAM" id="SSF48403">
    <property type="entry name" value="Ankyrin repeat"/>
    <property type="match status" value="1"/>
</dbReference>
<dbReference type="PROSITE" id="PS50297">
    <property type="entry name" value="ANK_REP_REGION"/>
    <property type="match status" value="2"/>
</dbReference>
<dbReference type="Pfam" id="PF12796">
    <property type="entry name" value="Ank_2"/>
    <property type="match status" value="1"/>
</dbReference>
<evidence type="ECO:0000313" key="5">
    <source>
        <dbReference type="Proteomes" id="UP001172159"/>
    </source>
</evidence>
<keyword evidence="2 3" id="KW-0040">ANK repeat</keyword>
<reference evidence="4" key="1">
    <citation type="submission" date="2023-06" db="EMBL/GenBank/DDBJ databases">
        <title>Genome-scale phylogeny and comparative genomics of the fungal order Sordariales.</title>
        <authorList>
            <consortium name="Lawrence Berkeley National Laboratory"/>
            <person name="Hensen N."/>
            <person name="Bonometti L."/>
            <person name="Westerberg I."/>
            <person name="Brannstrom I.O."/>
            <person name="Guillou S."/>
            <person name="Cros-Aarteil S."/>
            <person name="Calhoun S."/>
            <person name="Haridas S."/>
            <person name="Kuo A."/>
            <person name="Mondo S."/>
            <person name="Pangilinan J."/>
            <person name="Riley R."/>
            <person name="Labutti K."/>
            <person name="Andreopoulos B."/>
            <person name="Lipzen A."/>
            <person name="Chen C."/>
            <person name="Yanf M."/>
            <person name="Daum C."/>
            <person name="Ng V."/>
            <person name="Clum A."/>
            <person name="Steindorff A."/>
            <person name="Ohm R."/>
            <person name="Martin F."/>
            <person name="Silar P."/>
            <person name="Natvig D."/>
            <person name="Lalanne C."/>
            <person name="Gautier V."/>
            <person name="Ament-Velasquez S.L."/>
            <person name="Kruys A."/>
            <person name="Hutchinson M.I."/>
            <person name="Powell A.J."/>
            <person name="Barry K."/>
            <person name="Miller A.N."/>
            <person name="Grigoriev I.V."/>
            <person name="Debuchy R."/>
            <person name="Gladieux P."/>
            <person name="Thoren M.H."/>
            <person name="Johannesson H."/>
        </authorList>
    </citation>
    <scope>NUCLEOTIDE SEQUENCE</scope>
    <source>
        <strain evidence="4">CBS 540.89</strain>
    </source>
</reference>
<dbReference type="GO" id="GO:0085020">
    <property type="term" value="P:protein K6-linked ubiquitination"/>
    <property type="evidence" value="ECO:0007669"/>
    <property type="project" value="TreeGrafter"/>
</dbReference>
<dbReference type="Gene3D" id="1.25.40.20">
    <property type="entry name" value="Ankyrin repeat-containing domain"/>
    <property type="match status" value="1"/>
</dbReference>
<dbReference type="EMBL" id="JAUKTV010000004">
    <property type="protein sequence ID" value="KAK0739034.1"/>
    <property type="molecule type" value="Genomic_DNA"/>
</dbReference>
<comment type="caution">
    <text evidence="4">The sequence shown here is derived from an EMBL/GenBank/DDBJ whole genome shotgun (WGS) entry which is preliminary data.</text>
</comment>
<dbReference type="PANTHER" id="PTHR24171:SF8">
    <property type="entry name" value="BRCA1-ASSOCIATED RING DOMAIN PROTEIN 1"/>
    <property type="match status" value="1"/>
</dbReference>